<dbReference type="GO" id="GO:0016616">
    <property type="term" value="F:oxidoreductase activity, acting on the CH-OH group of donors, NAD or NADP as acceptor"/>
    <property type="evidence" value="ECO:0007669"/>
    <property type="project" value="InterPro"/>
</dbReference>
<evidence type="ECO:0000256" key="3">
    <source>
        <dbReference type="ARBA" id="ARBA00023027"/>
    </source>
</evidence>
<dbReference type="PANTHER" id="PTHR42789:SF1">
    <property type="entry name" value="D-ISOMER SPECIFIC 2-HYDROXYACID DEHYDROGENASE FAMILY PROTEIN (AFU_ORTHOLOGUE AFUA_6G10090)"/>
    <property type="match status" value="1"/>
</dbReference>
<dbReference type="Pfam" id="PF00389">
    <property type="entry name" value="2-Hacid_dh"/>
    <property type="match status" value="1"/>
</dbReference>
<dbReference type="InterPro" id="IPR036291">
    <property type="entry name" value="NAD(P)-bd_dom_sf"/>
</dbReference>
<protein>
    <recommendedName>
        <fullName evidence="5">D-isomer specific 2-hydroxyacid dehydrogenase catalytic domain-containing protein</fullName>
    </recommendedName>
</protein>
<evidence type="ECO:0000313" key="6">
    <source>
        <dbReference type="EMBL" id="GGE63216.1"/>
    </source>
</evidence>
<dbReference type="Proteomes" id="UP000606730">
    <property type="component" value="Unassembled WGS sequence"/>
</dbReference>
<feature type="domain" description="D-isomer specific 2-hydroxyacid dehydrogenase catalytic" evidence="5">
    <location>
        <begin position="11"/>
        <end position="114"/>
    </location>
</feature>
<comment type="caution">
    <text evidence="6">The sequence shown here is derived from an EMBL/GenBank/DDBJ whole genome shotgun (WGS) entry which is preliminary data.</text>
</comment>
<reference evidence="6" key="1">
    <citation type="journal article" date="2014" name="Int. J. Syst. Evol. Microbiol.">
        <title>Complete genome sequence of Corynebacterium casei LMG S-19264T (=DSM 44701T), isolated from a smear-ripened cheese.</title>
        <authorList>
            <consortium name="US DOE Joint Genome Institute (JGI-PGF)"/>
            <person name="Walter F."/>
            <person name="Albersmeier A."/>
            <person name="Kalinowski J."/>
            <person name="Ruckert C."/>
        </authorList>
    </citation>
    <scope>NUCLEOTIDE SEQUENCE</scope>
    <source>
        <strain evidence="6">CGMCC 1.16012</strain>
    </source>
</reference>
<dbReference type="EMBL" id="BMKN01000005">
    <property type="protein sequence ID" value="GGE63216.1"/>
    <property type="molecule type" value="Genomic_DNA"/>
</dbReference>
<evidence type="ECO:0000259" key="5">
    <source>
        <dbReference type="Pfam" id="PF00389"/>
    </source>
</evidence>
<dbReference type="Gene3D" id="3.40.50.720">
    <property type="entry name" value="NAD(P)-binding Rossmann-like Domain"/>
    <property type="match status" value="2"/>
</dbReference>
<organism evidence="6 7">
    <name type="scientific">Actibacterium pelagium</name>
    <dbReference type="NCBI Taxonomy" id="2029103"/>
    <lineage>
        <taxon>Bacteria</taxon>
        <taxon>Pseudomonadati</taxon>
        <taxon>Pseudomonadota</taxon>
        <taxon>Alphaproteobacteria</taxon>
        <taxon>Rhodobacterales</taxon>
        <taxon>Roseobacteraceae</taxon>
        <taxon>Actibacterium</taxon>
    </lineage>
</organism>
<evidence type="ECO:0000256" key="1">
    <source>
        <dbReference type="ARBA" id="ARBA00005854"/>
    </source>
</evidence>
<dbReference type="AlphaFoldDB" id="A0A917AQP2"/>
<accession>A0A917AQP2</accession>
<evidence type="ECO:0000256" key="4">
    <source>
        <dbReference type="SAM" id="MobiDB-lite"/>
    </source>
</evidence>
<dbReference type="InterPro" id="IPR050857">
    <property type="entry name" value="D-2-hydroxyacid_DH"/>
</dbReference>
<dbReference type="SUPFAM" id="SSF51735">
    <property type="entry name" value="NAD(P)-binding Rossmann-fold domains"/>
    <property type="match status" value="1"/>
</dbReference>
<dbReference type="SUPFAM" id="SSF52283">
    <property type="entry name" value="Formate/glycerate dehydrogenase catalytic domain-like"/>
    <property type="match status" value="1"/>
</dbReference>
<name>A0A917AQP2_9RHOB</name>
<dbReference type="GO" id="GO:0051287">
    <property type="term" value="F:NAD binding"/>
    <property type="evidence" value="ECO:0007669"/>
    <property type="project" value="InterPro"/>
</dbReference>
<gene>
    <name evidence="6" type="ORF">GCM10011517_33640</name>
</gene>
<dbReference type="InterPro" id="IPR006139">
    <property type="entry name" value="D-isomer_2_OHA_DH_cat_dom"/>
</dbReference>
<reference evidence="6" key="2">
    <citation type="submission" date="2020-09" db="EMBL/GenBank/DDBJ databases">
        <authorList>
            <person name="Sun Q."/>
            <person name="Zhou Y."/>
        </authorList>
    </citation>
    <scope>NUCLEOTIDE SEQUENCE</scope>
    <source>
        <strain evidence="6">CGMCC 1.16012</strain>
    </source>
</reference>
<dbReference type="PANTHER" id="PTHR42789">
    <property type="entry name" value="D-ISOMER SPECIFIC 2-HYDROXYACID DEHYDROGENASE FAMILY PROTEIN (AFU_ORTHOLOGUE AFUA_6G10090)"/>
    <property type="match status" value="1"/>
</dbReference>
<comment type="similarity">
    <text evidence="1">Belongs to the D-isomer specific 2-hydroxyacid dehydrogenase family.</text>
</comment>
<evidence type="ECO:0000256" key="2">
    <source>
        <dbReference type="ARBA" id="ARBA00023002"/>
    </source>
</evidence>
<keyword evidence="7" id="KW-1185">Reference proteome</keyword>
<keyword evidence="2" id="KW-0560">Oxidoreductase</keyword>
<feature type="region of interest" description="Disordered" evidence="4">
    <location>
        <begin position="176"/>
        <end position="196"/>
    </location>
</feature>
<sequence length="196" mass="20860">MGGLPSFARLNGHDVTVWNDHLTDTSLLTERLADAEALVLFGERTPATEALLAGLPNLKLISQRSGYPHVDVDACTGHDVLLCSNMHAGGHSVAAAEMTWALLLACVRQITAQNASLKAGDRQMDVGQTLAGRALGHYGFGRIARAVAGYARAFGMKIIWWGPGMGRHAQRLTEKLSPRAGARSSAKPTLSVFMSA</sequence>
<proteinExistence type="inferred from homology"/>
<feature type="compositionally biased region" description="Polar residues" evidence="4">
    <location>
        <begin position="186"/>
        <end position="196"/>
    </location>
</feature>
<evidence type="ECO:0000313" key="7">
    <source>
        <dbReference type="Proteomes" id="UP000606730"/>
    </source>
</evidence>
<keyword evidence="3" id="KW-0520">NAD</keyword>